<dbReference type="InterPro" id="IPR016163">
    <property type="entry name" value="Ald_DH_C"/>
</dbReference>
<dbReference type="InterPro" id="IPR025703">
    <property type="entry name" value="Bifunct_PutA"/>
</dbReference>
<dbReference type="InterPro" id="IPR016162">
    <property type="entry name" value="Ald_DH_N"/>
</dbReference>
<evidence type="ECO:0000256" key="1">
    <source>
        <dbReference type="ARBA" id="ARBA00023002"/>
    </source>
</evidence>
<dbReference type="EC" id="1.2.1.88" evidence="3"/>
<dbReference type="InterPro" id="IPR002872">
    <property type="entry name" value="Proline_DH_dom"/>
</dbReference>
<dbReference type="InterPro" id="IPR029041">
    <property type="entry name" value="FAD-linked_oxidoreductase-like"/>
</dbReference>
<keyword evidence="3" id="KW-0804">Transcription</keyword>
<dbReference type="Gene3D" id="3.20.20.220">
    <property type="match status" value="1"/>
</dbReference>
<evidence type="ECO:0000256" key="2">
    <source>
        <dbReference type="ARBA" id="ARBA00023027"/>
    </source>
</evidence>
<dbReference type="Pfam" id="PF00171">
    <property type="entry name" value="Aldedh"/>
    <property type="match status" value="1"/>
</dbReference>
<evidence type="ECO:0000313" key="7">
    <source>
        <dbReference type="EMBL" id="MCE2594476.1"/>
    </source>
</evidence>
<keyword evidence="3" id="KW-0805">Transcription regulation</keyword>
<comment type="function">
    <text evidence="3">Oxidizes proline to glutamate for use as a carbon and nitrogen source.</text>
</comment>
<keyword evidence="8" id="KW-1185">Reference proteome</keyword>
<dbReference type="InterPro" id="IPR024082">
    <property type="entry name" value="PRODH_PutA_dom_II"/>
</dbReference>
<keyword evidence="2 3" id="KW-0520">NAD</keyword>
<dbReference type="RefSeq" id="WP_233052017.1">
    <property type="nucleotide sequence ID" value="NZ_JAIMJA010000005.1"/>
</dbReference>
<comment type="similarity">
    <text evidence="3">In the N-terminal section; belongs to the proline dehydrogenase family.</text>
</comment>
<dbReference type="InterPro" id="IPR024089">
    <property type="entry name" value="PRODH_PutA_dom_I/II"/>
</dbReference>
<dbReference type="InterPro" id="IPR016161">
    <property type="entry name" value="Ald_DH/histidinol_DH"/>
</dbReference>
<evidence type="ECO:0000259" key="4">
    <source>
        <dbReference type="Pfam" id="PF00171"/>
    </source>
</evidence>
<comment type="caution">
    <text evidence="7">The sequence shown here is derived from an EMBL/GenBank/DDBJ whole genome shotgun (WGS) entry which is preliminary data.</text>
</comment>
<comment type="catalytic activity">
    <reaction evidence="3">
        <text>L-glutamate 5-semialdehyde + NAD(+) + H2O = L-glutamate + NADH + 2 H(+)</text>
        <dbReference type="Rhea" id="RHEA:30235"/>
        <dbReference type="ChEBI" id="CHEBI:15377"/>
        <dbReference type="ChEBI" id="CHEBI:15378"/>
        <dbReference type="ChEBI" id="CHEBI:29985"/>
        <dbReference type="ChEBI" id="CHEBI:57540"/>
        <dbReference type="ChEBI" id="CHEBI:57945"/>
        <dbReference type="ChEBI" id="CHEBI:58066"/>
        <dbReference type="EC" id="1.2.1.88"/>
    </reaction>
</comment>
<comment type="similarity">
    <text evidence="3">In the C-terminal section; belongs to the aldehyde dehydrogenase family.</text>
</comment>
<comment type="catalytic activity">
    <reaction evidence="3">
        <text>L-proline + a quinone = (S)-1-pyrroline-5-carboxylate + a quinol + H(+)</text>
        <dbReference type="Rhea" id="RHEA:23784"/>
        <dbReference type="ChEBI" id="CHEBI:15378"/>
        <dbReference type="ChEBI" id="CHEBI:17388"/>
        <dbReference type="ChEBI" id="CHEBI:24646"/>
        <dbReference type="ChEBI" id="CHEBI:60039"/>
        <dbReference type="ChEBI" id="CHEBI:132124"/>
        <dbReference type="EC" id="1.5.5.2"/>
    </reaction>
</comment>
<feature type="domain" description="Aldehyde dehydrogenase" evidence="4">
    <location>
        <begin position="585"/>
        <end position="1039"/>
    </location>
</feature>
<sequence length="1042" mass="115854">MLSVDDYFSPTSVDLDLDTLWQNIADNYLTEEHHLVKQLQYYASISSWEMSKTTHLAATIVGKIRADHHHTNLTEAFLQEYHLSSQEGMMLMCLAEALMRIPDPETADALIRDKLTHSDWSSHLQHSDSFLVNASTWGLLLTGRITPLDNPPQSVKQTIKSLVSSLTEPIVRKALNHAMRLMAHQFVMGQNITNALQQGLKYANDSRFRNKPHLNFDMLGETAITSEAAQHCLGTYIQGIHHIAKHNQQNQRQDSLSIKLSALHPRFAPSQSQRVLTELKDNLLQLLALAKNLNVAVTLDAEESERLDLSLQVFKEVFQTTNLMGWGQLGVAVQAYSKRALSVLAWLTALAKKHHTPIQIRLVKGAYWDSEIKNSQHLGLVNYPVFTSKPATDINYLCCARYLLSGHVRPHLQAQFATHNAHTVAAIEVMANGQDIEFQKLLGMGEALYHHHPQPHLRVYAPVGSYQRLLPYLVRRLLENSANSSFLSAIANKNVPMSELIEHPVDQYFASHHTSHSGFPLPADIFGSVRKNSVGINFACSRTLAHWQQRIAPYFDEQYISGPIIDGEAVFLNAEGDIHLAGRTHKEVVKPYQLDEVIGKQIEASQEDINQSCTVALNGFHLWSQTSIELRASLLNKLADKLELQAPKLTAMCMMEAGKTLFDAHNELRKAVDYCRYYASQGLSLFHQVPVSMPSLTPIHWRRKGQGVWVCISPCSAPLDLFVGQICAALVCGNTVIAKPAPQSSLIAYQVIKLMLSIGFPPYAIQLLSGADTVAEQLTQQANLAGIAVTGRLTTAQNIQQACYRSAAPFAKLIAETSGVNCMLVDSTALHVQVVKDALRSAFSAAGQRCSSLRILCVQDDVADSIIKQLSDAMIELAVGNPEQIHQDIGPIINKETWLQLQQYLNHLNNNARLIRQTPLHHDLNGYFIAPSLYEIEQISDIRGESFGPILHVLRYEKHQLPNLIRQINQMGHARTCAIYSRNQTTINQLVSQLQMGNIYVNNCQTDAAIGCQPFGGKGLSGTGPKSGGPTYLTAFSQLEPY</sequence>
<evidence type="ECO:0000256" key="3">
    <source>
        <dbReference type="PIRNR" id="PIRNR000197"/>
    </source>
</evidence>
<dbReference type="NCBIfam" id="NF008869">
    <property type="entry name" value="PRK11904.1"/>
    <property type="match status" value="1"/>
</dbReference>
<keyword evidence="3" id="KW-0642">Proline metabolism</keyword>
<dbReference type="Gene3D" id="1.20.5.460">
    <property type="entry name" value="Single helix bin"/>
    <property type="match status" value="1"/>
</dbReference>
<dbReference type="PANTHER" id="PTHR42862:SF1">
    <property type="entry name" value="DELTA-1-PYRROLINE-5-CARBOXYLATE DEHYDROGENASE 2, ISOFORM A-RELATED"/>
    <property type="match status" value="1"/>
</dbReference>
<dbReference type="Proteomes" id="UP001201273">
    <property type="component" value="Unassembled WGS sequence"/>
</dbReference>
<evidence type="ECO:0000313" key="8">
    <source>
        <dbReference type="Proteomes" id="UP001201273"/>
    </source>
</evidence>
<dbReference type="GO" id="GO:0003842">
    <property type="term" value="F:L-glutamate gamma-semialdehyde dehydrogenase activity"/>
    <property type="evidence" value="ECO:0007669"/>
    <property type="project" value="UniProtKB-EC"/>
</dbReference>
<organism evidence="7 8">
    <name type="scientific">Motilimonas cestriensis</name>
    <dbReference type="NCBI Taxonomy" id="2742685"/>
    <lineage>
        <taxon>Bacteria</taxon>
        <taxon>Pseudomonadati</taxon>
        <taxon>Pseudomonadota</taxon>
        <taxon>Gammaproteobacteria</taxon>
        <taxon>Alteromonadales</taxon>
        <taxon>Alteromonadales genera incertae sedis</taxon>
        <taxon>Motilimonas</taxon>
    </lineage>
</organism>
<dbReference type="Pfam" id="PF01619">
    <property type="entry name" value="Pro_dh"/>
    <property type="match status" value="1"/>
</dbReference>
<dbReference type="EC" id="1.5.5.2" evidence="3"/>
<keyword evidence="1 3" id="KW-0560">Oxidoreductase</keyword>
<proteinExistence type="inferred from homology"/>
<comment type="cofactor">
    <cofactor evidence="3">
        <name>FAD</name>
        <dbReference type="ChEBI" id="CHEBI:57692"/>
    </cofactor>
</comment>
<dbReference type="InterPro" id="IPR015590">
    <property type="entry name" value="Aldehyde_DH_dom"/>
</dbReference>
<dbReference type="InterPro" id="IPR005933">
    <property type="entry name" value="PutA_C"/>
</dbReference>
<dbReference type="PIRSF" id="PIRSF000197">
    <property type="entry name" value="Bifunct_PutA"/>
    <property type="match status" value="1"/>
</dbReference>
<dbReference type="PANTHER" id="PTHR42862">
    <property type="entry name" value="DELTA-1-PYRROLINE-5-CARBOXYLATE DEHYDROGENASE 1, ISOFORM A-RELATED"/>
    <property type="match status" value="1"/>
</dbReference>
<name>A0ABS8WA66_9GAMM</name>
<keyword evidence="3" id="KW-0274">FAD</keyword>
<keyword evidence="3" id="KW-0285">Flavoprotein</keyword>
<dbReference type="Gene3D" id="3.40.605.10">
    <property type="entry name" value="Aldehyde Dehydrogenase, Chain A, domain 1"/>
    <property type="match status" value="1"/>
</dbReference>
<evidence type="ECO:0000259" key="5">
    <source>
        <dbReference type="Pfam" id="PF01619"/>
    </source>
</evidence>
<dbReference type="GO" id="GO:0004657">
    <property type="term" value="F:proline dehydrogenase activity"/>
    <property type="evidence" value="ECO:0007669"/>
    <property type="project" value="UniProtKB-EC"/>
</dbReference>
<comment type="pathway">
    <text evidence="3">Amino-acid degradation; L-proline degradation into L-glutamate; L-glutamate from L-proline: step 2/2.</text>
</comment>
<feature type="domain" description="Proline dehydrogenase" evidence="5">
    <location>
        <begin position="210"/>
        <end position="488"/>
    </location>
</feature>
<dbReference type="SUPFAM" id="SSF81935">
    <property type="entry name" value="N-terminal domain of bifunctional PutA protein"/>
    <property type="match status" value="1"/>
</dbReference>
<dbReference type="EMBL" id="JAIMJA010000005">
    <property type="protein sequence ID" value="MCE2594476.1"/>
    <property type="molecule type" value="Genomic_DNA"/>
</dbReference>
<reference evidence="7 8" key="1">
    <citation type="journal article" date="2022" name="Environ. Microbiol. Rep.">
        <title>Eco-phylogenetic analyses reveal divergent evolution of vitamin B12 metabolism in the marine bacterial family 'Psychromonadaceae'.</title>
        <authorList>
            <person name="Jin X."/>
            <person name="Yang Y."/>
            <person name="Cao H."/>
            <person name="Gao B."/>
            <person name="Zhao Z."/>
        </authorList>
    </citation>
    <scope>NUCLEOTIDE SEQUENCE [LARGE SCALE GENOMIC DNA]</scope>
    <source>
        <strain evidence="7 8">MKS20</strain>
    </source>
</reference>
<protein>
    <recommendedName>
        <fullName evidence="3">Bifunctional protein PutA</fullName>
    </recommendedName>
    <domain>
        <recommendedName>
            <fullName evidence="3">Proline dehydrogenase</fullName>
            <ecNumber evidence="3">1.5.5.2</ecNumber>
        </recommendedName>
        <alternativeName>
            <fullName evidence="3">Proline oxidase</fullName>
        </alternativeName>
    </domain>
    <domain>
        <recommendedName>
            <fullName evidence="3">Delta-1-pyrroline-5-carboxylate dehydrogenase</fullName>
            <shortName evidence="3">P5C dehydrogenase</shortName>
            <ecNumber evidence="3">1.2.1.88</ecNumber>
        </recommendedName>
        <alternativeName>
            <fullName evidence="3">L-glutamate gamma-semialdehyde dehydrogenase</fullName>
        </alternativeName>
    </domain>
</protein>
<dbReference type="SUPFAM" id="SSF53720">
    <property type="entry name" value="ALDH-like"/>
    <property type="match status" value="1"/>
</dbReference>
<evidence type="ECO:0000259" key="6">
    <source>
        <dbReference type="Pfam" id="PF14850"/>
    </source>
</evidence>
<comment type="pathway">
    <text evidence="3">Amino-acid degradation; L-proline degradation into L-glutamate; L-glutamate from L-proline: step 1/2.</text>
</comment>
<feature type="domain" description="Proline dehydrogenase PutA" evidence="6">
    <location>
        <begin position="75"/>
        <end position="186"/>
    </location>
</feature>
<accession>A0ABS8WA66</accession>
<dbReference type="SUPFAM" id="SSF51730">
    <property type="entry name" value="FAD-linked oxidoreductase"/>
    <property type="match status" value="1"/>
</dbReference>
<gene>
    <name evidence="7" type="primary">putA</name>
    <name evidence="7" type="ORF">K6Y31_06585</name>
</gene>
<dbReference type="Gene3D" id="3.40.309.10">
    <property type="entry name" value="Aldehyde Dehydrogenase, Chain A, domain 2"/>
    <property type="match status" value="1"/>
</dbReference>
<keyword evidence="3" id="KW-0678">Repressor</keyword>
<keyword evidence="3" id="KW-0238">DNA-binding</keyword>
<dbReference type="Pfam" id="PF14850">
    <property type="entry name" value="Pro_dh-DNA_bdg"/>
    <property type="match status" value="1"/>
</dbReference>
<dbReference type="InterPro" id="IPR050485">
    <property type="entry name" value="Proline_metab_enzyme"/>
</dbReference>
<dbReference type="NCBIfam" id="TIGR01238">
    <property type="entry name" value="D1pyr5carbox3"/>
    <property type="match status" value="1"/>
</dbReference>